<dbReference type="OrthoDB" id="289110at2759"/>
<keyword evidence="1" id="KW-1133">Transmembrane helix</keyword>
<keyword evidence="3" id="KW-1185">Reference proteome</keyword>
<evidence type="ECO:0000256" key="1">
    <source>
        <dbReference type="SAM" id="Phobius"/>
    </source>
</evidence>
<keyword evidence="1" id="KW-0812">Transmembrane</keyword>
<dbReference type="eggNOG" id="ENOG502SYGK">
    <property type="taxonomic scope" value="Eukaryota"/>
</dbReference>
<gene>
    <name evidence="2" type="ORF">IMG5_118840</name>
</gene>
<reference evidence="2 3" key="1">
    <citation type="submission" date="2011-07" db="EMBL/GenBank/DDBJ databases">
        <authorList>
            <person name="Coyne R."/>
            <person name="Brami D."/>
            <person name="Johnson J."/>
            <person name="Hostetler J."/>
            <person name="Hannick L."/>
            <person name="Clark T."/>
            <person name="Cassidy-Hanley D."/>
            <person name="Inman J."/>
        </authorList>
    </citation>
    <scope>NUCLEOTIDE SEQUENCE [LARGE SCALE GENOMIC DNA]</scope>
    <source>
        <strain evidence="2 3">G5</strain>
    </source>
</reference>
<dbReference type="STRING" id="857967.G0QUR3"/>
<accession>G0QUR3</accession>
<protein>
    <recommendedName>
        <fullName evidence="4">Transmembrane protein</fullName>
    </recommendedName>
</protein>
<dbReference type="GeneID" id="14907172"/>
<sequence>MKEKWFSHKDTLVHKIKNLSQKNLKISTYESLQYYFYPIFHQIQVIDSLSGRNILKDNPNLLKVDHFVNQSFLFSLQTTLQPLQEIQIIIPLIKMMKSFENYNHDPQRGHDIIAVPVFFQTEDGFKDFETAPNVICQLPEPDFSMPFNIITFTCVLMGYLFLQVYSFSTEKLSFEQKNDNVFKKIINIFRNN</sequence>
<proteinExistence type="predicted"/>
<organism evidence="2 3">
    <name type="scientific">Ichthyophthirius multifiliis</name>
    <name type="common">White spot disease agent</name>
    <name type="synonym">Ich</name>
    <dbReference type="NCBI Taxonomy" id="5932"/>
    <lineage>
        <taxon>Eukaryota</taxon>
        <taxon>Sar</taxon>
        <taxon>Alveolata</taxon>
        <taxon>Ciliophora</taxon>
        <taxon>Intramacronucleata</taxon>
        <taxon>Oligohymenophorea</taxon>
        <taxon>Hymenostomatida</taxon>
        <taxon>Ophryoglenina</taxon>
        <taxon>Ichthyophthirius</taxon>
    </lineage>
</organism>
<dbReference type="Pfam" id="PF04113">
    <property type="entry name" value="Gpi16"/>
    <property type="match status" value="1"/>
</dbReference>
<dbReference type="PANTHER" id="PTHR12959:SF11">
    <property type="entry name" value="GPI TRANSAMIDASE COMPONENT PIG-T"/>
    <property type="match status" value="1"/>
</dbReference>
<feature type="transmembrane region" description="Helical" evidence="1">
    <location>
        <begin position="143"/>
        <end position="162"/>
    </location>
</feature>
<evidence type="ECO:0000313" key="3">
    <source>
        <dbReference type="Proteomes" id="UP000008983"/>
    </source>
</evidence>
<name>G0QUR3_ICHMU</name>
<dbReference type="AlphaFoldDB" id="G0QUR3"/>
<evidence type="ECO:0000313" key="2">
    <source>
        <dbReference type="EMBL" id="EGR31048.1"/>
    </source>
</evidence>
<dbReference type="GO" id="GO:0042765">
    <property type="term" value="C:GPI-anchor transamidase complex"/>
    <property type="evidence" value="ECO:0007669"/>
    <property type="project" value="InterPro"/>
</dbReference>
<dbReference type="Proteomes" id="UP000008983">
    <property type="component" value="Unassembled WGS sequence"/>
</dbReference>
<dbReference type="InParanoid" id="G0QUR3"/>
<dbReference type="InterPro" id="IPR007245">
    <property type="entry name" value="PIG-T"/>
</dbReference>
<dbReference type="EMBL" id="GL983920">
    <property type="protein sequence ID" value="EGR31048.1"/>
    <property type="molecule type" value="Genomic_DNA"/>
</dbReference>
<dbReference type="GO" id="GO:0016255">
    <property type="term" value="P:attachment of GPI anchor to protein"/>
    <property type="evidence" value="ECO:0007669"/>
    <property type="project" value="InterPro"/>
</dbReference>
<keyword evidence="1" id="KW-0472">Membrane</keyword>
<evidence type="ECO:0008006" key="4">
    <source>
        <dbReference type="Google" id="ProtNLM"/>
    </source>
</evidence>
<dbReference type="RefSeq" id="XP_004034534.1">
    <property type="nucleotide sequence ID" value="XM_004034486.1"/>
</dbReference>
<dbReference type="PANTHER" id="PTHR12959">
    <property type="entry name" value="GPI TRANSAMIDASE COMPONENT PIG-T-RELATED"/>
    <property type="match status" value="1"/>
</dbReference>